<evidence type="ECO:0000313" key="3">
    <source>
        <dbReference type="EMBL" id="CAF3757794.1"/>
    </source>
</evidence>
<dbReference type="AlphaFoldDB" id="A0A815D0C1"/>
<organism evidence="2 4">
    <name type="scientific">Rotaria sordida</name>
    <dbReference type="NCBI Taxonomy" id="392033"/>
    <lineage>
        <taxon>Eukaryota</taxon>
        <taxon>Metazoa</taxon>
        <taxon>Spiralia</taxon>
        <taxon>Gnathifera</taxon>
        <taxon>Rotifera</taxon>
        <taxon>Eurotatoria</taxon>
        <taxon>Bdelloidea</taxon>
        <taxon>Philodinida</taxon>
        <taxon>Philodinidae</taxon>
        <taxon>Rotaria</taxon>
    </lineage>
</organism>
<dbReference type="Pfam" id="PF14945">
    <property type="entry name" value="LLC1"/>
    <property type="match status" value="1"/>
</dbReference>
<comment type="caution">
    <text evidence="2">The sequence shown here is derived from an EMBL/GenBank/DDBJ whole genome shotgun (WGS) entry which is preliminary data.</text>
</comment>
<accession>A0A815D0C1</accession>
<name>A0A815D0C1_9BILA</name>
<evidence type="ECO:0000256" key="1">
    <source>
        <dbReference type="SAM" id="MobiDB-lite"/>
    </source>
</evidence>
<gene>
    <name evidence="3" type="ORF">JBS370_LOCUS12942</name>
    <name evidence="2" type="ORF">ZHD862_LOCUS27450</name>
</gene>
<dbReference type="Proteomes" id="UP000663864">
    <property type="component" value="Unassembled WGS sequence"/>
</dbReference>
<feature type="region of interest" description="Disordered" evidence="1">
    <location>
        <begin position="1"/>
        <end position="22"/>
    </location>
</feature>
<protein>
    <submittedName>
        <fullName evidence="2">Uncharacterized protein</fullName>
    </submittedName>
</protein>
<evidence type="ECO:0000313" key="4">
    <source>
        <dbReference type="Proteomes" id="UP000663864"/>
    </source>
</evidence>
<dbReference type="InterPro" id="IPR020339">
    <property type="entry name" value="C20orf85-like"/>
</dbReference>
<sequence length="140" mass="16338">MANNILRKGDRTESVIPPSTARSTTTVITFNPSKKSNNAVFKPWTLAQLWIENISKETSIRKNWEHMYGWMADYDSKGNFNPSKRTLENTTRFSNTIPNSRGRDYGWQLQNPLGKEIENLQTRYNNQHKKRVRTEVLGYD</sequence>
<reference evidence="2" key="1">
    <citation type="submission" date="2021-02" db="EMBL/GenBank/DDBJ databases">
        <authorList>
            <person name="Nowell W R."/>
        </authorList>
    </citation>
    <scope>NUCLEOTIDE SEQUENCE</scope>
</reference>
<evidence type="ECO:0000313" key="2">
    <source>
        <dbReference type="EMBL" id="CAF1291046.1"/>
    </source>
</evidence>
<dbReference type="EMBL" id="CAJNOT010002173">
    <property type="protein sequence ID" value="CAF1291046.1"/>
    <property type="molecule type" value="Genomic_DNA"/>
</dbReference>
<dbReference type="EMBL" id="CAJOBD010001083">
    <property type="protein sequence ID" value="CAF3757794.1"/>
    <property type="molecule type" value="Genomic_DNA"/>
</dbReference>
<proteinExistence type="predicted"/>
<dbReference type="Proteomes" id="UP000663836">
    <property type="component" value="Unassembled WGS sequence"/>
</dbReference>